<dbReference type="GO" id="GO:0003677">
    <property type="term" value="F:DNA binding"/>
    <property type="evidence" value="ECO:0007669"/>
    <property type="project" value="InterPro"/>
</dbReference>
<dbReference type="Gramene" id="OMERI11G15370.1">
    <property type="protein sequence ID" value="OMERI11G15370.1"/>
    <property type="gene ID" value="OMERI11G15370"/>
</dbReference>
<dbReference type="SUPFAM" id="SSF101941">
    <property type="entry name" value="NAC domain"/>
    <property type="match status" value="1"/>
</dbReference>
<dbReference type="InterPro" id="IPR036093">
    <property type="entry name" value="NAC_dom_sf"/>
</dbReference>
<dbReference type="Proteomes" id="UP000008021">
    <property type="component" value="Chromosome 11"/>
</dbReference>
<accession>A0A0E0F7B4</accession>
<dbReference type="Gene3D" id="2.170.150.80">
    <property type="entry name" value="NAC domain"/>
    <property type="match status" value="1"/>
</dbReference>
<organism evidence="1">
    <name type="scientific">Oryza meridionalis</name>
    <dbReference type="NCBI Taxonomy" id="40149"/>
    <lineage>
        <taxon>Eukaryota</taxon>
        <taxon>Viridiplantae</taxon>
        <taxon>Streptophyta</taxon>
        <taxon>Embryophyta</taxon>
        <taxon>Tracheophyta</taxon>
        <taxon>Spermatophyta</taxon>
        <taxon>Magnoliopsida</taxon>
        <taxon>Liliopsida</taxon>
        <taxon>Poales</taxon>
        <taxon>Poaceae</taxon>
        <taxon>BOP clade</taxon>
        <taxon>Oryzoideae</taxon>
        <taxon>Oryzeae</taxon>
        <taxon>Oryzinae</taxon>
        <taxon>Oryza</taxon>
    </lineage>
</organism>
<dbReference type="GO" id="GO:0006355">
    <property type="term" value="P:regulation of DNA-templated transcription"/>
    <property type="evidence" value="ECO:0007669"/>
    <property type="project" value="InterPro"/>
</dbReference>
<proteinExistence type="predicted"/>
<dbReference type="EnsemblPlants" id="OMERI11G15370.1">
    <property type="protein sequence ID" value="OMERI11G15370.1"/>
    <property type="gene ID" value="OMERI11G15370"/>
</dbReference>
<dbReference type="AlphaFoldDB" id="A0A0E0F7B4"/>
<protein>
    <submittedName>
        <fullName evidence="1">Uncharacterized protein</fullName>
    </submittedName>
</protein>
<keyword evidence="2" id="KW-1185">Reference proteome</keyword>
<dbReference type="HOGENOM" id="CLU_1613436_0_0_1"/>
<reference evidence="1" key="2">
    <citation type="submission" date="2018-05" db="EMBL/GenBank/DDBJ databases">
        <title>OmerRS3 (Oryza meridionalis Reference Sequence Version 3).</title>
        <authorList>
            <person name="Zhang J."/>
            <person name="Kudrna D."/>
            <person name="Lee S."/>
            <person name="Talag J."/>
            <person name="Welchert J."/>
            <person name="Wing R.A."/>
        </authorList>
    </citation>
    <scope>NUCLEOTIDE SEQUENCE [LARGE SCALE GENOMIC DNA]</scope>
    <source>
        <strain evidence="1">cv. OR44</strain>
    </source>
</reference>
<evidence type="ECO:0000313" key="1">
    <source>
        <dbReference type="EnsemblPlants" id="OMERI11G15370.1"/>
    </source>
</evidence>
<evidence type="ECO:0000313" key="2">
    <source>
        <dbReference type="Proteomes" id="UP000008021"/>
    </source>
</evidence>
<reference evidence="1" key="1">
    <citation type="submission" date="2015-04" db="UniProtKB">
        <authorList>
            <consortium name="EnsemblPlants"/>
        </authorList>
    </citation>
    <scope>IDENTIFICATION</scope>
</reference>
<sequence length="165" mass="18664">MGNEELRSLNQEIKIYTNPSISTANDVNTLKYLLEEAELYLSKMEEMGLTDFSSLRVNSHLDGMKPWELPECFIKTGPTIPWNAVNRCRANPSQGQQEAWTPVKDALSAIRGTNAGYIGMKKVLEFLKDGTKKTTGWVMVEYSLLRKFANDNTNASYVDVRFMVS</sequence>
<name>A0A0E0F7B4_9ORYZ</name>